<gene>
    <name evidence="4" type="primary">LOC114324391</name>
</gene>
<dbReference type="Proteomes" id="UP001652700">
    <property type="component" value="Unplaced"/>
</dbReference>
<evidence type="ECO:0000313" key="2">
    <source>
        <dbReference type="EnsemblMetazoa" id="XP_028128019.1"/>
    </source>
</evidence>
<dbReference type="CDD" id="cd00037">
    <property type="entry name" value="CLECT"/>
    <property type="match status" value="1"/>
</dbReference>
<dbReference type="EnsemblMetazoa" id="XM_028272218.2">
    <property type="protein sequence ID" value="XP_028128019.1"/>
    <property type="gene ID" value="LOC114324391"/>
</dbReference>
<protein>
    <submittedName>
        <fullName evidence="4">Macrophage mannose receptor 1-like</fullName>
    </submittedName>
</protein>
<accession>A0A6P7EXV6</accession>
<dbReference type="InterPro" id="IPR001304">
    <property type="entry name" value="C-type_lectin-like"/>
</dbReference>
<sequence length="190" mass="21756">MHKYIKRERSNCSSYIVLCSASQIHKMTTKVSVILLLCLAILKQNAAEGRKAKTDDLIFFANSEYHIDDTSLRTWEDARKLCQSLDMDLVSIETPEENNFLFESLKKRYGDGAEYSFWTAGVKEGNGWTWTNTGHPIKYFNWAPGQPEDAGARIEMIYNYSAGLRWYGKPKDYGTEGLHAVCELDCDFHC</sequence>
<dbReference type="KEGG" id="dvv:114324391"/>
<dbReference type="InterPro" id="IPR016187">
    <property type="entry name" value="CTDL_fold"/>
</dbReference>
<dbReference type="InParanoid" id="A0A6P7EXV6"/>
<dbReference type="Pfam" id="PF00059">
    <property type="entry name" value="Lectin_C"/>
    <property type="match status" value="1"/>
</dbReference>
<dbReference type="AlphaFoldDB" id="A0A6P7EXV6"/>
<dbReference type="SUPFAM" id="SSF56436">
    <property type="entry name" value="C-type lectin-like"/>
    <property type="match status" value="1"/>
</dbReference>
<dbReference type="InterPro" id="IPR050111">
    <property type="entry name" value="C-type_lectin/snaclec_domain"/>
</dbReference>
<dbReference type="InterPro" id="IPR016186">
    <property type="entry name" value="C-type_lectin-like/link_sf"/>
</dbReference>
<feature type="domain" description="C-type lectin" evidence="1">
    <location>
        <begin position="60"/>
        <end position="166"/>
    </location>
</feature>
<keyword evidence="3" id="KW-1185">Reference proteome</keyword>
<dbReference type="PROSITE" id="PS50041">
    <property type="entry name" value="C_TYPE_LECTIN_2"/>
    <property type="match status" value="1"/>
</dbReference>
<reference evidence="2" key="2">
    <citation type="submission" date="2025-05" db="UniProtKB">
        <authorList>
            <consortium name="EnsemblMetazoa"/>
        </authorList>
    </citation>
    <scope>IDENTIFICATION</scope>
</reference>
<organism evidence="4">
    <name type="scientific">Diabrotica virgifera virgifera</name>
    <name type="common">western corn rootworm</name>
    <dbReference type="NCBI Taxonomy" id="50390"/>
    <lineage>
        <taxon>Eukaryota</taxon>
        <taxon>Metazoa</taxon>
        <taxon>Ecdysozoa</taxon>
        <taxon>Arthropoda</taxon>
        <taxon>Hexapoda</taxon>
        <taxon>Insecta</taxon>
        <taxon>Pterygota</taxon>
        <taxon>Neoptera</taxon>
        <taxon>Endopterygota</taxon>
        <taxon>Coleoptera</taxon>
        <taxon>Polyphaga</taxon>
        <taxon>Cucujiformia</taxon>
        <taxon>Chrysomeloidea</taxon>
        <taxon>Chrysomelidae</taxon>
        <taxon>Galerucinae</taxon>
        <taxon>Diabroticina</taxon>
        <taxon>Diabroticites</taxon>
        <taxon>Diabrotica</taxon>
    </lineage>
</organism>
<evidence type="ECO:0000313" key="4">
    <source>
        <dbReference type="RefSeq" id="XP_028128019.1"/>
    </source>
</evidence>
<name>A0A6P7EXV6_DIAVI</name>
<reference evidence="4" key="1">
    <citation type="submission" date="2025-04" db="UniProtKB">
        <authorList>
            <consortium name="RefSeq"/>
        </authorList>
    </citation>
    <scope>IDENTIFICATION</scope>
    <source>
        <tissue evidence="4">Whole insect</tissue>
    </source>
</reference>
<dbReference type="FunCoup" id="A0A6P7EXV6">
    <property type="interactions" value="25"/>
</dbReference>
<dbReference type="SMART" id="SM00034">
    <property type="entry name" value="CLECT"/>
    <property type="match status" value="1"/>
</dbReference>
<dbReference type="RefSeq" id="XP_028128019.1">
    <property type="nucleotide sequence ID" value="XM_028272218.1"/>
</dbReference>
<dbReference type="Gene3D" id="3.10.100.10">
    <property type="entry name" value="Mannose-Binding Protein A, subunit A"/>
    <property type="match status" value="1"/>
</dbReference>
<evidence type="ECO:0000313" key="3">
    <source>
        <dbReference type="Proteomes" id="UP001652700"/>
    </source>
</evidence>
<evidence type="ECO:0000259" key="1">
    <source>
        <dbReference type="PROSITE" id="PS50041"/>
    </source>
</evidence>
<dbReference type="GeneID" id="114324391"/>
<dbReference type="PANTHER" id="PTHR22803">
    <property type="entry name" value="MANNOSE, PHOSPHOLIPASE, LECTIN RECEPTOR RELATED"/>
    <property type="match status" value="1"/>
</dbReference>
<proteinExistence type="predicted"/>
<dbReference type="OrthoDB" id="7962197at2759"/>